<dbReference type="InterPro" id="IPR002797">
    <property type="entry name" value="Polysacc_synth"/>
</dbReference>
<gene>
    <name evidence="7" type="ORF">U0035_12290</name>
</gene>
<comment type="subcellular location">
    <subcellularLocation>
        <location evidence="1">Cell membrane</location>
        <topology evidence="1">Multi-pass membrane protein</topology>
    </subcellularLocation>
</comment>
<feature type="transmembrane region" description="Helical" evidence="6">
    <location>
        <begin position="63"/>
        <end position="82"/>
    </location>
</feature>
<organism evidence="7 8">
    <name type="scientific">Niabella yanshanensis</name>
    <dbReference type="NCBI Taxonomy" id="577386"/>
    <lineage>
        <taxon>Bacteria</taxon>
        <taxon>Pseudomonadati</taxon>
        <taxon>Bacteroidota</taxon>
        <taxon>Chitinophagia</taxon>
        <taxon>Chitinophagales</taxon>
        <taxon>Chitinophagaceae</taxon>
        <taxon>Niabella</taxon>
    </lineage>
</organism>
<proteinExistence type="predicted"/>
<dbReference type="EMBL" id="CP139960">
    <property type="protein sequence ID" value="WQD36445.1"/>
    <property type="molecule type" value="Genomic_DNA"/>
</dbReference>
<feature type="transmembrane region" description="Helical" evidence="6">
    <location>
        <begin position="169"/>
        <end position="190"/>
    </location>
</feature>
<evidence type="ECO:0000256" key="4">
    <source>
        <dbReference type="ARBA" id="ARBA00022989"/>
    </source>
</evidence>
<evidence type="ECO:0000256" key="5">
    <source>
        <dbReference type="ARBA" id="ARBA00023136"/>
    </source>
</evidence>
<feature type="transmembrane region" description="Helical" evidence="6">
    <location>
        <begin position="408"/>
        <end position="428"/>
    </location>
</feature>
<evidence type="ECO:0000256" key="1">
    <source>
        <dbReference type="ARBA" id="ARBA00004651"/>
    </source>
</evidence>
<keyword evidence="5 6" id="KW-0472">Membrane</keyword>
<evidence type="ECO:0000313" key="7">
    <source>
        <dbReference type="EMBL" id="WQD36445.1"/>
    </source>
</evidence>
<feature type="transmembrane region" description="Helical" evidence="6">
    <location>
        <begin position="31"/>
        <end position="51"/>
    </location>
</feature>
<dbReference type="Proteomes" id="UP001325680">
    <property type="component" value="Chromosome"/>
</dbReference>
<protein>
    <submittedName>
        <fullName evidence="7">Oligosaccharide flippase family protein</fullName>
    </submittedName>
</protein>
<evidence type="ECO:0000256" key="3">
    <source>
        <dbReference type="ARBA" id="ARBA00022692"/>
    </source>
</evidence>
<feature type="transmembrane region" description="Helical" evidence="6">
    <location>
        <begin position="384"/>
        <end position="402"/>
    </location>
</feature>
<feature type="transmembrane region" description="Helical" evidence="6">
    <location>
        <begin position="94"/>
        <end position="119"/>
    </location>
</feature>
<name>A0ABZ0W358_9BACT</name>
<dbReference type="PANTHER" id="PTHR30250">
    <property type="entry name" value="PST FAMILY PREDICTED COLANIC ACID TRANSPORTER"/>
    <property type="match status" value="1"/>
</dbReference>
<keyword evidence="3 6" id="KW-0812">Transmembrane</keyword>
<dbReference type="InterPro" id="IPR050833">
    <property type="entry name" value="Poly_Biosynth_Transport"/>
</dbReference>
<feature type="transmembrane region" description="Helical" evidence="6">
    <location>
        <begin position="256"/>
        <end position="278"/>
    </location>
</feature>
<sequence>MNVIFTYGMETAFFRFTQIQDKKTVFNTSSISLISSSLLLCMLLIGFHVPISKILMVEAHPEYVLLASGIIFFDALSAIPFAKLRLDGKPRKFAFVKIFGILVNMGALYFFLSVCPQIAKEKPDSLIAFLFDKEWLVGYVFVANLIQSIVTLLLLSREFFSFNLKFDKIVWRQLVLYGLPIMVAGFAGMINETFDRIMLGWWAPVSSEDAAKAEVGIYAACYKLSLLISLSVQAFRMGAEPFFFKQSTSENAPRTYARVMKFFVITLCLMFLFVMLYVDLWKYFITDHSMWVGLKVVPILLLANMFLGIYYNLSIWYKLGNKTVAGAYITLIGAGVTLLINYLFIPAYSYVACAWATFACYGIMMVVSYVWGQKNYRIPYAKNKLIAYIIIAVIFYTIHYLVKEQFPTSWVNYGVATILFVLYFLFILRVEKREFAQLPVIGKFLK</sequence>
<keyword evidence="8" id="KW-1185">Reference proteome</keyword>
<keyword evidence="2" id="KW-1003">Cell membrane</keyword>
<evidence type="ECO:0000256" key="6">
    <source>
        <dbReference type="SAM" id="Phobius"/>
    </source>
</evidence>
<reference evidence="7 8" key="1">
    <citation type="submission" date="2023-12" db="EMBL/GenBank/DDBJ databases">
        <title>Genome sequencing and assembly of bacterial species from a model synthetic community.</title>
        <authorList>
            <person name="Hogle S.L."/>
        </authorList>
    </citation>
    <scope>NUCLEOTIDE SEQUENCE [LARGE SCALE GENOMIC DNA]</scope>
    <source>
        <strain evidence="7 8">HAMBI_3031</strain>
    </source>
</reference>
<feature type="transmembrane region" description="Helical" evidence="6">
    <location>
        <begin position="290"/>
        <end position="313"/>
    </location>
</feature>
<keyword evidence="4 6" id="KW-1133">Transmembrane helix</keyword>
<feature type="transmembrane region" description="Helical" evidence="6">
    <location>
        <begin position="139"/>
        <end position="157"/>
    </location>
</feature>
<dbReference type="Pfam" id="PF01943">
    <property type="entry name" value="Polysacc_synt"/>
    <property type="match status" value="1"/>
</dbReference>
<feature type="transmembrane region" description="Helical" evidence="6">
    <location>
        <begin position="215"/>
        <end position="235"/>
    </location>
</feature>
<dbReference type="RefSeq" id="WP_245957657.1">
    <property type="nucleotide sequence ID" value="NZ_CP139960.1"/>
</dbReference>
<evidence type="ECO:0000256" key="2">
    <source>
        <dbReference type="ARBA" id="ARBA00022475"/>
    </source>
</evidence>
<feature type="transmembrane region" description="Helical" evidence="6">
    <location>
        <begin position="325"/>
        <end position="343"/>
    </location>
</feature>
<dbReference type="PANTHER" id="PTHR30250:SF11">
    <property type="entry name" value="O-ANTIGEN TRANSPORTER-RELATED"/>
    <property type="match status" value="1"/>
</dbReference>
<feature type="transmembrane region" description="Helical" evidence="6">
    <location>
        <begin position="349"/>
        <end position="372"/>
    </location>
</feature>
<evidence type="ECO:0000313" key="8">
    <source>
        <dbReference type="Proteomes" id="UP001325680"/>
    </source>
</evidence>
<accession>A0ABZ0W358</accession>